<gene>
    <name evidence="1" type="ORF">HF086_010801</name>
</gene>
<evidence type="ECO:0000313" key="2">
    <source>
        <dbReference type="Proteomes" id="UP000814243"/>
    </source>
</evidence>
<proteinExistence type="predicted"/>
<dbReference type="EMBL" id="JACEFF010000440">
    <property type="protein sequence ID" value="KAH9637618.1"/>
    <property type="molecule type" value="Genomic_DNA"/>
</dbReference>
<evidence type="ECO:0000313" key="1">
    <source>
        <dbReference type="EMBL" id="KAH9637618.1"/>
    </source>
</evidence>
<organism evidence="1 2">
    <name type="scientific">Spodoptera exigua</name>
    <name type="common">Beet armyworm</name>
    <name type="synonym">Noctua fulgens</name>
    <dbReference type="NCBI Taxonomy" id="7107"/>
    <lineage>
        <taxon>Eukaryota</taxon>
        <taxon>Metazoa</taxon>
        <taxon>Ecdysozoa</taxon>
        <taxon>Arthropoda</taxon>
        <taxon>Hexapoda</taxon>
        <taxon>Insecta</taxon>
        <taxon>Pterygota</taxon>
        <taxon>Neoptera</taxon>
        <taxon>Endopterygota</taxon>
        <taxon>Lepidoptera</taxon>
        <taxon>Glossata</taxon>
        <taxon>Ditrysia</taxon>
        <taxon>Noctuoidea</taxon>
        <taxon>Noctuidae</taxon>
        <taxon>Amphipyrinae</taxon>
        <taxon>Spodoptera</taxon>
    </lineage>
</organism>
<dbReference type="AlphaFoldDB" id="A0A922MJF9"/>
<reference evidence="1" key="1">
    <citation type="journal article" date="2021" name="G3 (Bethesda)">
        <title>Genome and transcriptome analysis of the beet armyworm Spodoptera exigua reveals targets for pest control. .</title>
        <authorList>
            <person name="Simon S."/>
            <person name="Breeschoten T."/>
            <person name="Jansen H.J."/>
            <person name="Dirks R.P."/>
            <person name="Schranz M.E."/>
            <person name="Ros V.I.D."/>
        </authorList>
    </citation>
    <scope>NUCLEOTIDE SEQUENCE</scope>
    <source>
        <strain evidence="1">TB_SE_WUR_2020</strain>
    </source>
</reference>
<comment type="caution">
    <text evidence="1">The sequence shown here is derived from an EMBL/GenBank/DDBJ whole genome shotgun (WGS) entry which is preliminary data.</text>
</comment>
<dbReference type="PANTHER" id="PTHR11412">
    <property type="entry name" value="MACROGLOBULIN / COMPLEMENT"/>
    <property type="match status" value="1"/>
</dbReference>
<feature type="non-terminal residue" evidence="1">
    <location>
        <position position="1"/>
    </location>
</feature>
<dbReference type="InterPro" id="IPR050473">
    <property type="entry name" value="A2M/Complement_sys"/>
</dbReference>
<protein>
    <submittedName>
        <fullName evidence="1">Uncharacterized protein</fullName>
    </submittedName>
</protein>
<accession>A0A922MJF9</accession>
<sequence length="128" mass="14093">MFLAPGVLTAGSMNRACISRFYTEGPARMTLTLLTEDRQTNSASRELAAGDGGCLDINVPLLPNSKADLVVNIRYPEGQCVWERRVPLRISSGRVVVLSTERARYRPGETVRLRILALRQDLAPSHGN</sequence>
<name>A0A922MJF9_SPOEX</name>
<dbReference type="PANTHER" id="PTHR11412:SF171">
    <property type="entry name" value="PREGNANCY ZONE PROTEIN-LIKE PROTEIN"/>
    <property type="match status" value="1"/>
</dbReference>
<dbReference type="Proteomes" id="UP000814243">
    <property type="component" value="Unassembled WGS sequence"/>
</dbReference>